<accession>A0A3P8VGH9</accession>
<dbReference type="KEGG" id="csem:103376816"/>
<dbReference type="GO" id="GO:0006233">
    <property type="term" value="P:dTDP biosynthetic process"/>
    <property type="evidence" value="ECO:0007669"/>
    <property type="project" value="InterPro"/>
</dbReference>
<dbReference type="InterPro" id="IPR027417">
    <property type="entry name" value="P-loop_NTPase"/>
</dbReference>
<dbReference type="GO" id="GO:0005739">
    <property type="term" value="C:mitochondrion"/>
    <property type="evidence" value="ECO:0007669"/>
    <property type="project" value="TreeGrafter"/>
</dbReference>
<evidence type="ECO:0000256" key="9">
    <source>
        <dbReference type="ARBA" id="ARBA00022840"/>
    </source>
</evidence>
<keyword evidence="9" id="KW-0067">ATP-binding</keyword>
<dbReference type="GO" id="GO:0004798">
    <property type="term" value="F:dTMP kinase activity"/>
    <property type="evidence" value="ECO:0007669"/>
    <property type="project" value="UniProtKB-EC"/>
</dbReference>
<sequence length="234" mass="26318">MAGKRGALIVLEGVDRAGKTTQCKKLVQALQQNGRPAEMMRFPDRSTTIGQLISSYLEKKSDLEDHTVHLLFSANRWELVPLMKKKLEQGINLVVDRYAFSGVAFTSAKPGFCLDWCKNPDVGLPKPDLVMFLKLSPTEASLRGQFGEERYETSVFQRAVQQKFEHLMKDASVNWQFCSLGLPILPLTAFHWTWTPNDVIDASASIEDVHEDIATHSLNTVSTVENQPLGELWK</sequence>
<reference evidence="14" key="3">
    <citation type="submission" date="2025-09" db="UniProtKB">
        <authorList>
            <consortium name="Ensembl"/>
        </authorList>
    </citation>
    <scope>IDENTIFICATION</scope>
</reference>
<dbReference type="RefSeq" id="XP_008305560.1">
    <property type="nucleotide sequence ID" value="XM_008307338.3"/>
</dbReference>
<dbReference type="GO" id="GO:0005524">
    <property type="term" value="F:ATP binding"/>
    <property type="evidence" value="ECO:0007669"/>
    <property type="project" value="UniProtKB-KW"/>
</dbReference>
<dbReference type="PANTHER" id="PTHR10344:SF1">
    <property type="entry name" value="THYMIDYLATE KINASE"/>
    <property type="match status" value="1"/>
</dbReference>
<comment type="similarity">
    <text evidence="2">Belongs to the thymidylate kinase family.</text>
</comment>
<dbReference type="SUPFAM" id="SSF52540">
    <property type="entry name" value="P-loop containing nucleoside triphosphate hydrolases"/>
    <property type="match status" value="1"/>
</dbReference>
<evidence type="ECO:0000256" key="4">
    <source>
        <dbReference type="ARBA" id="ARBA00017144"/>
    </source>
</evidence>
<evidence type="ECO:0000256" key="3">
    <source>
        <dbReference type="ARBA" id="ARBA00012980"/>
    </source>
</evidence>
<evidence type="ECO:0000313" key="14">
    <source>
        <dbReference type="Ensembl" id="ENSCSEP00000013379.1"/>
    </source>
</evidence>
<dbReference type="PANTHER" id="PTHR10344">
    <property type="entry name" value="THYMIDYLATE KINASE"/>
    <property type="match status" value="1"/>
</dbReference>
<keyword evidence="7" id="KW-0547">Nucleotide-binding</keyword>
<dbReference type="GO" id="GO:0006235">
    <property type="term" value="P:dTTP biosynthetic process"/>
    <property type="evidence" value="ECO:0007669"/>
    <property type="project" value="TreeGrafter"/>
</dbReference>
<evidence type="ECO:0000256" key="2">
    <source>
        <dbReference type="ARBA" id="ARBA00009776"/>
    </source>
</evidence>
<dbReference type="STRING" id="244447.ENSCSEP00000013379"/>
<keyword evidence="8" id="KW-0418">Kinase</keyword>
<dbReference type="CTD" id="1841"/>
<evidence type="ECO:0000256" key="10">
    <source>
        <dbReference type="ARBA" id="ARBA00029962"/>
    </source>
</evidence>
<dbReference type="GeneID" id="103376816"/>
<organism evidence="14 15">
    <name type="scientific">Cynoglossus semilaevis</name>
    <name type="common">Tongue sole</name>
    <dbReference type="NCBI Taxonomy" id="244447"/>
    <lineage>
        <taxon>Eukaryota</taxon>
        <taxon>Metazoa</taxon>
        <taxon>Chordata</taxon>
        <taxon>Craniata</taxon>
        <taxon>Vertebrata</taxon>
        <taxon>Euteleostomi</taxon>
        <taxon>Actinopterygii</taxon>
        <taxon>Neopterygii</taxon>
        <taxon>Teleostei</taxon>
        <taxon>Neoteleostei</taxon>
        <taxon>Acanthomorphata</taxon>
        <taxon>Carangaria</taxon>
        <taxon>Pleuronectiformes</taxon>
        <taxon>Pleuronectoidei</taxon>
        <taxon>Cynoglossidae</taxon>
        <taxon>Cynoglossinae</taxon>
        <taxon>Cynoglossus</taxon>
    </lineage>
</organism>
<dbReference type="InterPro" id="IPR039430">
    <property type="entry name" value="Thymidylate_kin-like_dom"/>
</dbReference>
<dbReference type="EC" id="2.7.4.9" evidence="3"/>
<evidence type="ECO:0000256" key="5">
    <source>
        <dbReference type="ARBA" id="ARBA00022679"/>
    </source>
</evidence>
<comment type="catalytic activity">
    <reaction evidence="11">
        <text>dTMP + ATP = dTDP + ADP</text>
        <dbReference type="Rhea" id="RHEA:13517"/>
        <dbReference type="ChEBI" id="CHEBI:30616"/>
        <dbReference type="ChEBI" id="CHEBI:58369"/>
        <dbReference type="ChEBI" id="CHEBI:63528"/>
        <dbReference type="ChEBI" id="CHEBI:456216"/>
        <dbReference type="EC" id="2.7.4.9"/>
    </reaction>
</comment>
<evidence type="ECO:0000259" key="13">
    <source>
        <dbReference type="Pfam" id="PF02223"/>
    </source>
</evidence>
<dbReference type="GO" id="GO:0004550">
    <property type="term" value="F:nucleoside diphosphate kinase activity"/>
    <property type="evidence" value="ECO:0007669"/>
    <property type="project" value="TreeGrafter"/>
</dbReference>
<keyword evidence="5" id="KW-0808">Transferase</keyword>
<evidence type="ECO:0000256" key="7">
    <source>
        <dbReference type="ARBA" id="ARBA00022741"/>
    </source>
</evidence>
<reference evidence="14 15" key="1">
    <citation type="journal article" date="2014" name="Nat. Genet.">
        <title>Whole-genome sequence of a flatfish provides insights into ZW sex chromosome evolution and adaptation to a benthic lifestyle.</title>
        <authorList>
            <person name="Chen S."/>
            <person name="Zhang G."/>
            <person name="Shao C."/>
            <person name="Huang Q."/>
            <person name="Liu G."/>
            <person name="Zhang P."/>
            <person name="Song W."/>
            <person name="An N."/>
            <person name="Chalopin D."/>
            <person name="Volff J.N."/>
            <person name="Hong Y."/>
            <person name="Li Q."/>
            <person name="Sha Z."/>
            <person name="Zhou H."/>
            <person name="Xie M."/>
            <person name="Yu Q."/>
            <person name="Liu Y."/>
            <person name="Xiang H."/>
            <person name="Wang N."/>
            <person name="Wu K."/>
            <person name="Yang C."/>
            <person name="Zhou Q."/>
            <person name="Liao X."/>
            <person name="Yang L."/>
            <person name="Hu Q."/>
            <person name="Zhang J."/>
            <person name="Meng L."/>
            <person name="Jin L."/>
            <person name="Tian Y."/>
            <person name="Lian J."/>
            <person name="Yang J."/>
            <person name="Miao G."/>
            <person name="Liu S."/>
            <person name="Liang Z."/>
            <person name="Yan F."/>
            <person name="Li Y."/>
            <person name="Sun B."/>
            <person name="Zhang H."/>
            <person name="Zhang J."/>
            <person name="Zhu Y."/>
            <person name="Du M."/>
            <person name="Zhao Y."/>
            <person name="Schartl M."/>
            <person name="Tang Q."/>
            <person name="Wang J."/>
        </authorList>
    </citation>
    <scope>NUCLEOTIDE SEQUENCE</scope>
</reference>
<name>A0A3P8VGH9_CYNSE</name>
<dbReference type="GO" id="GO:0006227">
    <property type="term" value="P:dUDP biosynthetic process"/>
    <property type="evidence" value="ECO:0007669"/>
    <property type="project" value="TreeGrafter"/>
</dbReference>
<keyword evidence="15" id="KW-1185">Reference proteome</keyword>
<dbReference type="OrthoDB" id="425602at2759"/>
<dbReference type="NCBIfam" id="TIGR00041">
    <property type="entry name" value="DTMP_kinase"/>
    <property type="match status" value="1"/>
</dbReference>
<evidence type="ECO:0000313" key="15">
    <source>
        <dbReference type="Proteomes" id="UP000265120"/>
    </source>
</evidence>
<dbReference type="InterPro" id="IPR018095">
    <property type="entry name" value="Thymidylate_kin_CS"/>
</dbReference>
<dbReference type="GO" id="GO:0021954">
    <property type="term" value="P:central nervous system neuron development"/>
    <property type="evidence" value="ECO:0007669"/>
    <property type="project" value="Ensembl"/>
</dbReference>
<dbReference type="Ensembl" id="ENSCSET00000013538.1">
    <property type="protein sequence ID" value="ENSCSEP00000013379.1"/>
    <property type="gene ID" value="ENSCSEG00000008633.1"/>
</dbReference>
<evidence type="ECO:0000256" key="1">
    <source>
        <dbReference type="ARBA" id="ARBA00004992"/>
    </source>
</evidence>
<reference evidence="14" key="2">
    <citation type="submission" date="2025-08" db="UniProtKB">
        <authorList>
            <consortium name="Ensembl"/>
        </authorList>
    </citation>
    <scope>IDENTIFICATION</scope>
</reference>
<dbReference type="CDD" id="cd01672">
    <property type="entry name" value="TMPK"/>
    <property type="match status" value="1"/>
</dbReference>
<evidence type="ECO:0000256" key="8">
    <source>
        <dbReference type="ARBA" id="ARBA00022777"/>
    </source>
</evidence>
<dbReference type="GO" id="GO:0005829">
    <property type="term" value="C:cytosol"/>
    <property type="evidence" value="ECO:0007669"/>
    <property type="project" value="TreeGrafter"/>
</dbReference>
<proteinExistence type="inferred from homology"/>
<dbReference type="Gene3D" id="3.40.50.300">
    <property type="entry name" value="P-loop containing nucleotide triphosphate hydrolases"/>
    <property type="match status" value="1"/>
</dbReference>
<dbReference type="GO" id="GO:0005634">
    <property type="term" value="C:nucleus"/>
    <property type="evidence" value="ECO:0007669"/>
    <property type="project" value="TreeGrafter"/>
</dbReference>
<dbReference type="FunCoup" id="A0A3P8VGH9">
    <property type="interactions" value="1246"/>
</dbReference>
<keyword evidence="6" id="KW-0545">Nucleotide biosynthesis</keyword>
<dbReference type="FunFam" id="3.40.50.300:FF:000679">
    <property type="entry name" value="Thymidylate kinase"/>
    <property type="match status" value="1"/>
</dbReference>
<dbReference type="Pfam" id="PF02223">
    <property type="entry name" value="Thymidylate_kin"/>
    <property type="match status" value="1"/>
</dbReference>
<feature type="domain" description="Thymidylate kinase-like" evidence="13">
    <location>
        <begin position="11"/>
        <end position="171"/>
    </location>
</feature>
<dbReference type="PROSITE" id="PS01331">
    <property type="entry name" value="THYMIDYLATE_KINASE"/>
    <property type="match status" value="1"/>
</dbReference>
<dbReference type="GO" id="GO:0006281">
    <property type="term" value="P:DNA repair"/>
    <property type="evidence" value="ECO:0007669"/>
    <property type="project" value="Ensembl"/>
</dbReference>
<dbReference type="InterPro" id="IPR018094">
    <property type="entry name" value="Thymidylate_kinase"/>
</dbReference>
<dbReference type="AlphaFoldDB" id="A0A3P8VGH9"/>
<dbReference type="Proteomes" id="UP000265120">
    <property type="component" value="Chromosome 2"/>
</dbReference>
<dbReference type="HAMAP" id="MF_00165">
    <property type="entry name" value="Thymidylate_kinase"/>
    <property type="match status" value="1"/>
</dbReference>
<evidence type="ECO:0000256" key="12">
    <source>
        <dbReference type="ARBA" id="ARBA00056272"/>
    </source>
</evidence>
<comment type="pathway">
    <text evidence="1">Pyrimidine metabolism; dTTP biosynthesis.</text>
</comment>
<comment type="function">
    <text evidence="12">Catalyzes the phosphorylation of thymidine monophosphate (dTMP) to thymidine diphosphate (dTDP), the immediate precursor for the DNA building block dTTP, with ATP as the preferred phosphoryl donor in the presence of Mg(2+).</text>
</comment>
<protein>
    <recommendedName>
        <fullName evidence="4">Thymidylate kinase</fullName>
        <ecNumber evidence="3">2.7.4.9</ecNumber>
    </recommendedName>
    <alternativeName>
        <fullName evidence="10">dTMP kinase</fullName>
    </alternativeName>
</protein>
<evidence type="ECO:0000256" key="11">
    <source>
        <dbReference type="ARBA" id="ARBA00048743"/>
    </source>
</evidence>
<dbReference type="InParanoid" id="A0A3P8VGH9"/>
<evidence type="ECO:0000256" key="6">
    <source>
        <dbReference type="ARBA" id="ARBA00022727"/>
    </source>
</evidence>
<dbReference type="GeneTree" id="ENSGT00940000154030"/>